<feature type="transmembrane region" description="Helical" evidence="1">
    <location>
        <begin position="129"/>
        <end position="152"/>
    </location>
</feature>
<dbReference type="PANTHER" id="PTHR38794:SF1">
    <property type="entry name" value="INTEGRAL MEMBRANE PROTEIN"/>
    <property type="match status" value="1"/>
</dbReference>
<feature type="domain" description="Rhodopsin" evidence="2">
    <location>
        <begin position="35"/>
        <end position="267"/>
    </location>
</feature>
<dbReference type="EMBL" id="JAAVMX010000009">
    <property type="protein sequence ID" value="KAF4504465.1"/>
    <property type="molecule type" value="Genomic_DNA"/>
</dbReference>
<feature type="transmembrane region" description="Helical" evidence="1">
    <location>
        <begin position="50"/>
        <end position="70"/>
    </location>
</feature>
<accession>A0A8H4LRU2</accession>
<evidence type="ECO:0000313" key="3">
    <source>
        <dbReference type="EMBL" id="KAF4504465.1"/>
    </source>
</evidence>
<name>A0A8H4LRU2_9HYPO</name>
<evidence type="ECO:0000313" key="4">
    <source>
        <dbReference type="Proteomes" id="UP000557566"/>
    </source>
</evidence>
<feature type="transmembrane region" description="Helical" evidence="1">
    <location>
        <begin position="90"/>
        <end position="108"/>
    </location>
</feature>
<organism evidence="3 4">
    <name type="scientific">Ophiocordyceps sinensis</name>
    <dbReference type="NCBI Taxonomy" id="72228"/>
    <lineage>
        <taxon>Eukaryota</taxon>
        <taxon>Fungi</taxon>
        <taxon>Dikarya</taxon>
        <taxon>Ascomycota</taxon>
        <taxon>Pezizomycotina</taxon>
        <taxon>Sordariomycetes</taxon>
        <taxon>Hypocreomycetidae</taxon>
        <taxon>Hypocreales</taxon>
        <taxon>Ophiocordycipitaceae</taxon>
        <taxon>Ophiocordyceps</taxon>
    </lineage>
</organism>
<feature type="transmembrane region" description="Helical" evidence="1">
    <location>
        <begin position="239"/>
        <end position="262"/>
    </location>
</feature>
<keyword evidence="1" id="KW-0472">Membrane</keyword>
<reference evidence="3 4" key="1">
    <citation type="journal article" date="2020" name="Genome Biol. Evol.">
        <title>A new high-quality draft genome assembly of the Chinese cordyceps Ophiocordyceps sinensis.</title>
        <authorList>
            <person name="Shu R."/>
            <person name="Zhang J."/>
            <person name="Meng Q."/>
            <person name="Zhang H."/>
            <person name="Zhou G."/>
            <person name="Li M."/>
            <person name="Wu P."/>
            <person name="Zhao Y."/>
            <person name="Chen C."/>
            <person name="Qin Q."/>
        </authorList>
    </citation>
    <scope>NUCLEOTIDE SEQUENCE [LARGE SCALE GENOMIC DNA]</scope>
    <source>
        <strain evidence="3 4">IOZ07</strain>
    </source>
</reference>
<evidence type="ECO:0000259" key="2">
    <source>
        <dbReference type="Pfam" id="PF20684"/>
    </source>
</evidence>
<gene>
    <name evidence="3" type="ORF">G6O67_007915</name>
</gene>
<dbReference type="Pfam" id="PF20684">
    <property type="entry name" value="Fung_rhodopsin"/>
    <property type="match status" value="1"/>
</dbReference>
<keyword evidence="4" id="KW-1185">Reference proteome</keyword>
<comment type="caution">
    <text evidence="3">The sequence shown here is derived from an EMBL/GenBank/DDBJ whole genome shotgun (WGS) entry which is preliminary data.</text>
</comment>
<feature type="transmembrane region" description="Helical" evidence="1">
    <location>
        <begin position="167"/>
        <end position="191"/>
    </location>
</feature>
<dbReference type="OrthoDB" id="3918601at2759"/>
<sequence>MLVPREHASPTNMAPVLRAWAALLIVVSFLSVTTRIVTTLCTRGRLGVEDFLVVASMAFAIAQSGVVLYASDCGLGKDMHLLDAGHVSAVFKSQYAAEALFIVSLLLAKLSTTRAVLHMARAERRRLVLAAESMAVVWALASIIACLLQFTVEEPWDSTYGGLHYRAVVWLCISAVNVGTDAAITAVLLAMFARLQVTVRKRVLIMGVFGCRILVIPAVVCHAVYLLGANGSPNATLDLWQPAVIMQVVQCISIMVTCLPYLKPFLESLESGQMTLGIKEGIGSVDRSHPSDSNTLATLASRASHRRYEKLDRTAVTNTTTTTAVGDAPCPRSQQLEGIVIHQSWVVRVESKDTARGQD</sequence>
<feature type="transmembrane region" description="Helical" evidence="1">
    <location>
        <begin position="20"/>
        <end position="38"/>
    </location>
</feature>
<evidence type="ECO:0000256" key="1">
    <source>
        <dbReference type="SAM" id="Phobius"/>
    </source>
</evidence>
<keyword evidence="1" id="KW-1133">Transmembrane helix</keyword>
<dbReference type="Proteomes" id="UP000557566">
    <property type="component" value="Unassembled WGS sequence"/>
</dbReference>
<dbReference type="AlphaFoldDB" id="A0A8H4LRU2"/>
<keyword evidence="1" id="KW-0812">Transmembrane</keyword>
<dbReference type="InterPro" id="IPR049326">
    <property type="entry name" value="Rhodopsin_dom_fungi"/>
</dbReference>
<protein>
    <recommendedName>
        <fullName evidence="2">Rhodopsin domain-containing protein</fullName>
    </recommendedName>
</protein>
<feature type="transmembrane region" description="Helical" evidence="1">
    <location>
        <begin position="203"/>
        <end position="227"/>
    </location>
</feature>
<dbReference type="PANTHER" id="PTHR38794">
    <property type="entry name" value="INTEGRAL MEMBRANE PROTEIN"/>
    <property type="match status" value="1"/>
</dbReference>
<proteinExistence type="predicted"/>